<sequence length="54" mass="6357">MKRREPPLPRMLHHHRIIIVLVLCLVGEFQILLSICALYKRDQHPGGSKKRETK</sequence>
<comment type="caution">
    <text evidence="2">The sequence shown here is derived from an EMBL/GenBank/DDBJ whole genome shotgun (WGS) entry which is preliminary data.</text>
</comment>
<keyword evidence="3" id="KW-1185">Reference proteome</keyword>
<evidence type="ECO:0000256" key="1">
    <source>
        <dbReference type="SAM" id="Phobius"/>
    </source>
</evidence>
<reference evidence="2 3" key="1">
    <citation type="journal article" date="2019" name="Nat. Ecol. Evol.">
        <title>Megaphylogeny resolves global patterns of mushroom evolution.</title>
        <authorList>
            <person name="Varga T."/>
            <person name="Krizsan K."/>
            <person name="Foldi C."/>
            <person name="Dima B."/>
            <person name="Sanchez-Garcia M."/>
            <person name="Sanchez-Ramirez S."/>
            <person name="Szollosi G.J."/>
            <person name="Szarkandi J.G."/>
            <person name="Papp V."/>
            <person name="Albert L."/>
            <person name="Andreopoulos W."/>
            <person name="Angelini C."/>
            <person name="Antonin V."/>
            <person name="Barry K.W."/>
            <person name="Bougher N.L."/>
            <person name="Buchanan P."/>
            <person name="Buyck B."/>
            <person name="Bense V."/>
            <person name="Catcheside P."/>
            <person name="Chovatia M."/>
            <person name="Cooper J."/>
            <person name="Damon W."/>
            <person name="Desjardin D."/>
            <person name="Finy P."/>
            <person name="Geml J."/>
            <person name="Haridas S."/>
            <person name="Hughes K."/>
            <person name="Justo A."/>
            <person name="Karasinski D."/>
            <person name="Kautmanova I."/>
            <person name="Kiss B."/>
            <person name="Kocsube S."/>
            <person name="Kotiranta H."/>
            <person name="LaButti K.M."/>
            <person name="Lechner B.E."/>
            <person name="Liimatainen K."/>
            <person name="Lipzen A."/>
            <person name="Lukacs Z."/>
            <person name="Mihaltcheva S."/>
            <person name="Morgado L.N."/>
            <person name="Niskanen T."/>
            <person name="Noordeloos M.E."/>
            <person name="Ohm R.A."/>
            <person name="Ortiz-Santana B."/>
            <person name="Ovrebo C."/>
            <person name="Racz N."/>
            <person name="Riley R."/>
            <person name="Savchenko A."/>
            <person name="Shiryaev A."/>
            <person name="Soop K."/>
            <person name="Spirin V."/>
            <person name="Szebenyi C."/>
            <person name="Tomsovsky M."/>
            <person name="Tulloss R.E."/>
            <person name="Uehling J."/>
            <person name="Grigoriev I.V."/>
            <person name="Vagvolgyi C."/>
            <person name="Papp T."/>
            <person name="Martin F.M."/>
            <person name="Miettinen O."/>
            <person name="Hibbett D.S."/>
            <person name="Nagy L.G."/>
        </authorList>
    </citation>
    <scope>NUCLEOTIDE SEQUENCE [LARGE SCALE GENOMIC DNA]</scope>
    <source>
        <strain evidence="2 3">FP101781</strain>
    </source>
</reference>
<name>A0A4Y7TDL6_COPMI</name>
<protein>
    <submittedName>
        <fullName evidence="2">Uncharacterized protein</fullName>
    </submittedName>
</protein>
<organism evidence="2 3">
    <name type="scientific">Coprinellus micaceus</name>
    <name type="common">Glistening ink-cap mushroom</name>
    <name type="synonym">Coprinus micaceus</name>
    <dbReference type="NCBI Taxonomy" id="71717"/>
    <lineage>
        <taxon>Eukaryota</taxon>
        <taxon>Fungi</taxon>
        <taxon>Dikarya</taxon>
        <taxon>Basidiomycota</taxon>
        <taxon>Agaricomycotina</taxon>
        <taxon>Agaricomycetes</taxon>
        <taxon>Agaricomycetidae</taxon>
        <taxon>Agaricales</taxon>
        <taxon>Agaricineae</taxon>
        <taxon>Psathyrellaceae</taxon>
        <taxon>Coprinellus</taxon>
    </lineage>
</organism>
<proteinExistence type="predicted"/>
<evidence type="ECO:0000313" key="3">
    <source>
        <dbReference type="Proteomes" id="UP000298030"/>
    </source>
</evidence>
<dbReference type="AlphaFoldDB" id="A0A4Y7TDL6"/>
<evidence type="ECO:0000313" key="2">
    <source>
        <dbReference type="EMBL" id="TEB32257.1"/>
    </source>
</evidence>
<feature type="transmembrane region" description="Helical" evidence="1">
    <location>
        <begin position="17"/>
        <end position="39"/>
    </location>
</feature>
<gene>
    <name evidence="2" type="ORF">FA13DRAFT_1732016</name>
</gene>
<keyword evidence="1" id="KW-0812">Transmembrane</keyword>
<dbReference type="EMBL" id="QPFP01000016">
    <property type="protein sequence ID" value="TEB32257.1"/>
    <property type="molecule type" value="Genomic_DNA"/>
</dbReference>
<keyword evidence="1" id="KW-0472">Membrane</keyword>
<accession>A0A4Y7TDL6</accession>
<keyword evidence="1" id="KW-1133">Transmembrane helix</keyword>
<dbReference type="Proteomes" id="UP000298030">
    <property type="component" value="Unassembled WGS sequence"/>
</dbReference>